<evidence type="ECO:0000256" key="4">
    <source>
        <dbReference type="ARBA" id="ARBA00023235"/>
    </source>
</evidence>
<dbReference type="PANTHER" id="PTHR13767">
    <property type="entry name" value="TRNA-PSEUDOURIDINE SYNTHASE"/>
    <property type="match status" value="1"/>
</dbReference>
<proteinExistence type="inferred from homology"/>
<keyword evidence="3 5" id="KW-0819">tRNA processing</keyword>
<dbReference type="Gene3D" id="3.30.2350.10">
    <property type="entry name" value="Pseudouridine synthase"/>
    <property type="match status" value="1"/>
</dbReference>
<dbReference type="GO" id="GO:0003723">
    <property type="term" value="F:RNA binding"/>
    <property type="evidence" value="ECO:0007669"/>
    <property type="project" value="InterPro"/>
</dbReference>
<evidence type="ECO:0000259" key="6">
    <source>
        <dbReference type="Pfam" id="PF01509"/>
    </source>
</evidence>
<evidence type="ECO:0000259" key="7">
    <source>
        <dbReference type="Pfam" id="PF16198"/>
    </source>
</evidence>
<evidence type="ECO:0000256" key="3">
    <source>
        <dbReference type="ARBA" id="ARBA00022694"/>
    </source>
</evidence>
<comment type="function">
    <text evidence="5">Responsible for synthesis of pseudouridine from uracil-55 in the psi GC loop of transfer RNAs.</text>
</comment>
<accession>A0A413IG74</accession>
<protein>
    <recommendedName>
        <fullName evidence="5">tRNA pseudouridine synthase B</fullName>
        <ecNumber evidence="5">5.4.99.25</ecNumber>
    </recommendedName>
    <alternativeName>
        <fullName evidence="5">tRNA pseudouridine(55) synthase</fullName>
        <shortName evidence="5">Psi55 synthase</shortName>
    </alternativeName>
    <alternativeName>
        <fullName evidence="5">tRNA pseudouridylate synthase</fullName>
    </alternativeName>
    <alternativeName>
        <fullName evidence="5">tRNA-uridine isomerase</fullName>
    </alternativeName>
</protein>
<comment type="catalytic activity">
    <reaction evidence="1 5">
        <text>uridine(55) in tRNA = pseudouridine(55) in tRNA</text>
        <dbReference type="Rhea" id="RHEA:42532"/>
        <dbReference type="Rhea" id="RHEA-COMP:10101"/>
        <dbReference type="Rhea" id="RHEA-COMP:10102"/>
        <dbReference type="ChEBI" id="CHEBI:65314"/>
        <dbReference type="ChEBI" id="CHEBI:65315"/>
        <dbReference type="EC" id="5.4.99.25"/>
    </reaction>
</comment>
<dbReference type="HAMAP" id="MF_01080">
    <property type="entry name" value="TruB_bact"/>
    <property type="match status" value="1"/>
</dbReference>
<keyword evidence="4 5" id="KW-0413">Isomerase</keyword>
<dbReference type="EC" id="5.4.99.25" evidence="5"/>
<dbReference type="NCBIfam" id="TIGR00431">
    <property type="entry name" value="TruB"/>
    <property type="match status" value="1"/>
</dbReference>
<evidence type="ECO:0000313" key="9">
    <source>
        <dbReference type="Proteomes" id="UP000284434"/>
    </source>
</evidence>
<gene>
    <name evidence="5 8" type="primary">truB</name>
    <name evidence="8" type="ORF">DXA53_01775</name>
</gene>
<comment type="similarity">
    <text evidence="2 5">Belongs to the pseudouridine synthase TruB family. Type 1 subfamily.</text>
</comment>
<feature type="domain" description="Pseudouridine synthase II N-terminal" evidence="6">
    <location>
        <begin position="42"/>
        <end position="188"/>
    </location>
</feature>
<dbReference type="Pfam" id="PF16198">
    <property type="entry name" value="TruB_C_2"/>
    <property type="match status" value="1"/>
</dbReference>
<dbReference type="EMBL" id="QSCO01000002">
    <property type="protein sequence ID" value="RGY09536.1"/>
    <property type="molecule type" value="Genomic_DNA"/>
</dbReference>
<evidence type="ECO:0000256" key="2">
    <source>
        <dbReference type="ARBA" id="ARBA00005642"/>
    </source>
</evidence>
<feature type="active site" description="Nucleophile" evidence="5">
    <location>
        <position position="55"/>
    </location>
</feature>
<evidence type="ECO:0000256" key="1">
    <source>
        <dbReference type="ARBA" id="ARBA00000385"/>
    </source>
</evidence>
<feature type="domain" description="tRNA pseudouridylate synthase B C-terminal" evidence="7">
    <location>
        <begin position="189"/>
        <end position="229"/>
    </location>
</feature>
<dbReference type="GO" id="GO:0160148">
    <property type="term" value="F:tRNA pseudouridine(55) synthase activity"/>
    <property type="evidence" value="ECO:0007669"/>
    <property type="project" value="UniProtKB-EC"/>
</dbReference>
<dbReference type="Proteomes" id="UP000284434">
    <property type="component" value="Unassembled WGS sequence"/>
</dbReference>
<dbReference type="InterPro" id="IPR002501">
    <property type="entry name" value="PsdUridine_synth_N"/>
</dbReference>
<sequence>MCKILFNEEGDFHSGALILVDKPLKWTSFDVVNKIRWCLKSACGKIKVGHAGTLDPLATGLVIVCTGKWTKRIEDYMAQEKEYVATLCYGAVTPSFDLETLPEGDFPYRHIDRPYLDRVLERFRGVITQVPPAYSAIRVDGDRAYKKARKGNEIEMPARQVVVNELEIIDFNLPDLTLRINCSKGTYIRSLANDIGQACESGAYLAGLRRTKIGSFQVEDANKMEDLVAFLQTKL</sequence>
<name>A0A413IG74_9BACT</name>
<dbReference type="Pfam" id="PF01509">
    <property type="entry name" value="TruB_N"/>
    <property type="match status" value="1"/>
</dbReference>
<dbReference type="InterPro" id="IPR014780">
    <property type="entry name" value="tRNA_psdUridine_synth_TruB"/>
</dbReference>
<dbReference type="AlphaFoldDB" id="A0A413IG74"/>
<comment type="caution">
    <text evidence="8">The sequence shown here is derived from an EMBL/GenBank/DDBJ whole genome shotgun (WGS) entry which is preliminary data.</text>
</comment>
<dbReference type="SUPFAM" id="SSF55120">
    <property type="entry name" value="Pseudouridine synthase"/>
    <property type="match status" value="1"/>
</dbReference>
<organism evidence="8 9">
    <name type="scientific">Odoribacter splanchnicus</name>
    <dbReference type="NCBI Taxonomy" id="28118"/>
    <lineage>
        <taxon>Bacteria</taxon>
        <taxon>Pseudomonadati</taxon>
        <taxon>Bacteroidota</taxon>
        <taxon>Bacteroidia</taxon>
        <taxon>Bacteroidales</taxon>
        <taxon>Odoribacteraceae</taxon>
        <taxon>Odoribacter</taxon>
    </lineage>
</organism>
<dbReference type="GO" id="GO:1990481">
    <property type="term" value="P:mRNA pseudouridine synthesis"/>
    <property type="evidence" value="ECO:0007669"/>
    <property type="project" value="TreeGrafter"/>
</dbReference>
<dbReference type="PANTHER" id="PTHR13767:SF2">
    <property type="entry name" value="PSEUDOURIDYLATE SYNTHASE TRUB1"/>
    <property type="match status" value="1"/>
</dbReference>
<dbReference type="RefSeq" id="WP_118102793.1">
    <property type="nucleotide sequence ID" value="NZ_JABWDG010000019.1"/>
</dbReference>
<dbReference type="GO" id="GO:0031119">
    <property type="term" value="P:tRNA pseudouridine synthesis"/>
    <property type="evidence" value="ECO:0007669"/>
    <property type="project" value="UniProtKB-UniRule"/>
</dbReference>
<dbReference type="InterPro" id="IPR032819">
    <property type="entry name" value="TruB_C"/>
</dbReference>
<dbReference type="InterPro" id="IPR020103">
    <property type="entry name" value="PsdUridine_synth_cat_dom_sf"/>
</dbReference>
<reference evidence="8 9" key="1">
    <citation type="submission" date="2018-08" db="EMBL/GenBank/DDBJ databases">
        <title>A genome reference for cultivated species of the human gut microbiota.</title>
        <authorList>
            <person name="Zou Y."/>
            <person name="Xue W."/>
            <person name="Luo G."/>
        </authorList>
    </citation>
    <scope>NUCLEOTIDE SEQUENCE [LARGE SCALE GENOMIC DNA]</scope>
    <source>
        <strain evidence="8 9">OF03-11</strain>
    </source>
</reference>
<evidence type="ECO:0000313" key="8">
    <source>
        <dbReference type="EMBL" id="RGY09536.1"/>
    </source>
</evidence>
<dbReference type="CDD" id="cd02573">
    <property type="entry name" value="PseudoU_synth_EcTruB"/>
    <property type="match status" value="1"/>
</dbReference>
<evidence type="ECO:0000256" key="5">
    <source>
        <dbReference type="HAMAP-Rule" id="MF_01080"/>
    </source>
</evidence>